<dbReference type="CDD" id="cd00590">
    <property type="entry name" value="RRM_SF"/>
    <property type="match status" value="1"/>
</dbReference>
<feature type="region of interest" description="Disordered" evidence="1">
    <location>
        <begin position="206"/>
        <end position="271"/>
    </location>
</feature>
<feature type="compositionally biased region" description="Polar residues" evidence="1">
    <location>
        <begin position="248"/>
        <end position="258"/>
    </location>
</feature>
<name>A0A6G1H4G7_9PEZI</name>
<feature type="domain" description="G-patch" evidence="2">
    <location>
        <begin position="273"/>
        <end position="304"/>
    </location>
</feature>
<organism evidence="3 4">
    <name type="scientific">Aulographum hederae CBS 113979</name>
    <dbReference type="NCBI Taxonomy" id="1176131"/>
    <lineage>
        <taxon>Eukaryota</taxon>
        <taxon>Fungi</taxon>
        <taxon>Dikarya</taxon>
        <taxon>Ascomycota</taxon>
        <taxon>Pezizomycotina</taxon>
        <taxon>Dothideomycetes</taxon>
        <taxon>Pleosporomycetidae</taxon>
        <taxon>Aulographales</taxon>
        <taxon>Aulographaceae</taxon>
    </lineage>
</organism>
<dbReference type="SUPFAM" id="SSF54928">
    <property type="entry name" value="RNA-binding domain, RBD"/>
    <property type="match status" value="1"/>
</dbReference>
<feature type="compositionally biased region" description="Basic and acidic residues" evidence="1">
    <location>
        <begin position="337"/>
        <end position="367"/>
    </location>
</feature>
<dbReference type="InterPro" id="IPR012677">
    <property type="entry name" value="Nucleotide-bd_a/b_plait_sf"/>
</dbReference>
<dbReference type="Pfam" id="PF01585">
    <property type="entry name" value="G-patch"/>
    <property type="match status" value="1"/>
</dbReference>
<evidence type="ECO:0000256" key="1">
    <source>
        <dbReference type="SAM" id="MobiDB-lite"/>
    </source>
</evidence>
<dbReference type="InterPro" id="IPR035979">
    <property type="entry name" value="RBD_domain_sf"/>
</dbReference>
<sequence length="479" mass="53971">MTGIYDHLLSHEDRERIERASISRAPVIHTDPATVQRAKAASVLNFRPQNINRPTASKKNSNKRARFHVTSAAKPASPDGGVVSPESSLPASTSSDPPQDKPASPKNGLAYWATKDQDMFENSRKSSNKKRKTSNNQPRLEPLAFNVAVDLQQDMVRILGVNVQEDFMDWARNNPQYKTPCQKKKEAITPLVAAIEKNKLLTKEERARKREEFGNRRNKSQILKETPNSRKRSRSGSEDDESAGLNLAATSEFATNSDMAPPVKKQKTDKKNIFGLGRRLLEKQGWKDGEGLGAPGREGIETPLTIQFHKMYNESKDPKSGPKRPVPKVAKIVGGMRKAEREEAAAKKKQEREEAEQKRKEEKQRAKEEMAAKEEAALYGPKAAVLLHYLKFRDAEKEMMEGGLYSEIQRICQVTADKIIKIHIHLDSGKISKPVYVHFKDAESADHAIEALDGRMMNGNYVEMRPYDVDKFTIGQWDF</sequence>
<keyword evidence="4" id="KW-1185">Reference proteome</keyword>
<evidence type="ECO:0000259" key="2">
    <source>
        <dbReference type="PROSITE" id="PS50174"/>
    </source>
</evidence>
<dbReference type="EMBL" id="ML977150">
    <property type="protein sequence ID" value="KAF1988111.1"/>
    <property type="molecule type" value="Genomic_DNA"/>
</dbReference>
<dbReference type="PROSITE" id="PS50174">
    <property type="entry name" value="G_PATCH"/>
    <property type="match status" value="1"/>
</dbReference>
<dbReference type="GO" id="GO:0003676">
    <property type="term" value="F:nucleic acid binding"/>
    <property type="evidence" value="ECO:0007669"/>
    <property type="project" value="InterPro"/>
</dbReference>
<accession>A0A6G1H4G7</accession>
<feature type="compositionally biased region" description="Low complexity" evidence="1">
    <location>
        <begin position="84"/>
        <end position="97"/>
    </location>
</feature>
<feature type="compositionally biased region" description="Basic and acidic residues" evidence="1">
    <location>
        <begin position="206"/>
        <end position="215"/>
    </location>
</feature>
<feature type="region of interest" description="Disordered" evidence="1">
    <location>
        <begin position="47"/>
        <end position="139"/>
    </location>
</feature>
<feature type="compositionally biased region" description="Polar residues" evidence="1">
    <location>
        <begin position="47"/>
        <end position="59"/>
    </location>
</feature>
<feature type="region of interest" description="Disordered" evidence="1">
    <location>
        <begin position="334"/>
        <end position="367"/>
    </location>
</feature>
<evidence type="ECO:0000313" key="4">
    <source>
        <dbReference type="Proteomes" id="UP000800041"/>
    </source>
</evidence>
<dbReference type="AlphaFoldDB" id="A0A6G1H4G7"/>
<proteinExistence type="predicted"/>
<gene>
    <name evidence="3" type="ORF">K402DRAFT_419946</name>
</gene>
<dbReference type="Gene3D" id="3.30.70.330">
    <property type="match status" value="1"/>
</dbReference>
<feature type="compositionally biased region" description="Basic and acidic residues" evidence="1">
    <location>
        <begin position="115"/>
        <end position="124"/>
    </location>
</feature>
<dbReference type="InterPro" id="IPR000467">
    <property type="entry name" value="G_patch_dom"/>
</dbReference>
<dbReference type="OrthoDB" id="5411533at2759"/>
<dbReference type="Proteomes" id="UP000800041">
    <property type="component" value="Unassembled WGS sequence"/>
</dbReference>
<reference evidence="3" key="1">
    <citation type="journal article" date="2020" name="Stud. Mycol.">
        <title>101 Dothideomycetes genomes: a test case for predicting lifestyles and emergence of pathogens.</title>
        <authorList>
            <person name="Haridas S."/>
            <person name="Albert R."/>
            <person name="Binder M."/>
            <person name="Bloem J."/>
            <person name="Labutti K."/>
            <person name="Salamov A."/>
            <person name="Andreopoulos B."/>
            <person name="Baker S."/>
            <person name="Barry K."/>
            <person name="Bills G."/>
            <person name="Bluhm B."/>
            <person name="Cannon C."/>
            <person name="Castanera R."/>
            <person name="Culley D."/>
            <person name="Daum C."/>
            <person name="Ezra D."/>
            <person name="Gonzalez J."/>
            <person name="Henrissat B."/>
            <person name="Kuo A."/>
            <person name="Liang C."/>
            <person name="Lipzen A."/>
            <person name="Lutzoni F."/>
            <person name="Magnuson J."/>
            <person name="Mondo S."/>
            <person name="Nolan M."/>
            <person name="Ohm R."/>
            <person name="Pangilinan J."/>
            <person name="Park H.-J."/>
            <person name="Ramirez L."/>
            <person name="Alfaro M."/>
            <person name="Sun H."/>
            <person name="Tritt A."/>
            <person name="Yoshinaga Y."/>
            <person name="Zwiers L.-H."/>
            <person name="Turgeon B."/>
            <person name="Goodwin S."/>
            <person name="Spatafora J."/>
            <person name="Crous P."/>
            <person name="Grigoriev I."/>
        </authorList>
    </citation>
    <scope>NUCLEOTIDE SEQUENCE</scope>
    <source>
        <strain evidence="3">CBS 113979</strain>
    </source>
</reference>
<protein>
    <recommendedName>
        <fullName evidence="2">G-patch domain-containing protein</fullName>
    </recommendedName>
</protein>
<evidence type="ECO:0000313" key="3">
    <source>
        <dbReference type="EMBL" id="KAF1988111.1"/>
    </source>
</evidence>